<dbReference type="Proteomes" id="UP000617628">
    <property type="component" value="Unassembled WGS sequence"/>
</dbReference>
<protein>
    <submittedName>
        <fullName evidence="1">Uncharacterized protein</fullName>
    </submittedName>
</protein>
<dbReference type="EMBL" id="JAENIL010000005">
    <property type="protein sequence ID" value="MBK1876012.1"/>
    <property type="molecule type" value="Genomic_DNA"/>
</dbReference>
<accession>A0A934RX58</accession>
<sequence length="994" mass="111695">MTLQSSTLWSSAANRSATPPQENVYQSDLIAFPGPWAFAFGKQGIILVTDEQLMQLASNPDTKVNTSVKTDERMRSLRDICEAAVANKQPTIRIAFDYFWAQYREDAKGTVRKLFPDTPEYIELIGKISAFASNYGLGFELSLLSPLEIGRGYCRETGESGRWMHYREGLRDPRTGAYSVQLWRQKTWANNKGIIPLTPDGIRVFAFRETAIPGSPYSEVSPKDIVEISDSVEVERFAGIKRGAEAASDGEADPTALPGYTAERIRVFGKGKTDIGPLDRVFVVQQYRTEEMDYFSDNAAPYLHGLIDKYADAGIRINALYSDETHIQGDWTYNEHHDNGEFSVRYVSPGFEAKFAELYGQHYSDFAKWLLYFSRGQRDSENDLSAKRGSMRVTDATPTGIQQTALLRARYYELLQEHVVDLFVDAKEYLEEKMGHQVHSKAHATWAESPTIDQWDSGQLNPYAQKYEYTSNFISSNTVHQAASACYDYFKWGDFLHGTGNDTAEVGWLDRNYWGFALASSLGPLNRIRNAYAAHWGMPKEINERRRHLIDAWGTHAWRAQASLPYTLVQDFDHRLVDILTLYPIDLVAVDERFGSWMTQYAYTNYITANKLAELGKVVDGKLVVGDRSYSTLMASFEPFPSERLLTLMESMIDQSGQVIWSGPPPILDNSGSRILDRWQSLFGVEYLPTQDNGYIAAGRQISFEGTLRHIGPQTVLTDLLPDRIYPVSTNNSEIIARTGRHTVGTRLQHNKGGTAVYLGFRPRDDQSMSLGYDERHLFDILAGLDCYPASSPNALANDNTEYLSRTSEYFTARFPNGAISVAPHLRHVEENWPGGYHRDPEVDAKILSQIELPDDRLSLEQFHVNGHYIDYEGSGALSFRIGDTGKLISFAGKDCSRIRIDGQEHILAKQDHTLIAWAPVSDERKVEAGAQWVVVAGGKGEIQIPLGIEKPVTVWRQGNTPGSRGDKVASKTRNGTLSFKPTSEVAIYYVVPN</sequence>
<gene>
    <name evidence="1" type="ORF">JIN87_03975</name>
</gene>
<name>A0A934RX58_9BACT</name>
<reference evidence="1" key="1">
    <citation type="submission" date="2021-01" db="EMBL/GenBank/DDBJ databases">
        <title>Modified the classification status of verrucomicrobia.</title>
        <authorList>
            <person name="Feng X."/>
        </authorList>
    </citation>
    <scope>NUCLEOTIDE SEQUENCE</scope>
    <source>
        <strain evidence="1">KCTC 13126</strain>
    </source>
</reference>
<organism evidence="1 2">
    <name type="scientific">Pelagicoccus mobilis</name>
    <dbReference type="NCBI Taxonomy" id="415221"/>
    <lineage>
        <taxon>Bacteria</taxon>
        <taxon>Pseudomonadati</taxon>
        <taxon>Verrucomicrobiota</taxon>
        <taxon>Opitutia</taxon>
        <taxon>Puniceicoccales</taxon>
        <taxon>Pelagicoccaceae</taxon>
        <taxon>Pelagicoccus</taxon>
    </lineage>
</organism>
<dbReference type="RefSeq" id="WP_200354228.1">
    <property type="nucleotide sequence ID" value="NZ_JAENIL010000005.1"/>
</dbReference>
<evidence type="ECO:0000313" key="2">
    <source>
        <dbReference type="Proteomes" id="UP000617628"/>
    </source>
</evidence>
<keyword evidence="2" id="KW-1185">Reference proteome</keyword>
<dbReference type="AlphaFoldDB" id="A0A934RX58"/>
<evidence type="ECO:0000313" key="1">
    <source>
        <dbReference type="EMBL" id="MBK1876012.1"/>
    </source>
</evidence>
<proteinExistence type="predicted"/>
<comment type="caution">
    <text evidence="1">The sequence shown here is derived from an EMBL/GenBank/DDBJ whole genome shotgun (WGS) entry which is preliminary data.</text>
</comment>